<evidence type="ECO:0000313" key="1">
    <source>
        <dbReference type="EMBL" id="JAH46787.1"/>
    </source>
</evidence>
<accession>A0A0E9SZX0</accession>
<name>A0A0E9SZX0_ANGAN</name>
<reference evidence="1" key="2">
    <citation type="journal article" date="2015" name="Fish Shellfish Immunol.">
        <title>Early steps in the European eel (Anguilla anguilla)-Vibrio vulnificus interaction in the gills: Role of the RtxA13 toxin.</title>
        <authorList>
            <person name="Callol A."/>
            <person name="Pajuelo D."/>
            <person name="Ebbesson L."/>
            <person name="Teles M."/>
            <person name="MacKenzie S."/>
            <person name="Amaro C."/>
        </authorList>
    </citation>
    <scope>NUCLEOTIDE SEQUENCE</scope>
</reference>
<organism evidence="1">
    <name type="scientific">Anguilla anguilla</name>
    <name type="common">European freshwater eel</name>
    <name type="synonym">Muraena anguilla</name>
    <dbReference type="NCBI Taxonomy" id="7936"/>
    <lineage>
        <taxon>Eukaryota</taxon>
        <taxon>Metazoa</taxon>
        <taxon>Chordata</taxon>
        <taxon>Craniata</taxon>
        <taxon>Vertebrata</taxon>
        <taxon>Euteleostomi</taxon>
        <taxon>Actinopterygii</taxon>
        <taxon>Neopterygii</taxon>
        <taxon>Teleostei</taxon>
        <taxon>Anguilliformes</taxon>
        <taxon>Anguillidae</taxon>
        <taxon>Anguilla</taxon>
    </lineage>
</organism>
<proteinExistence type="predicted"/>
<sequence>MGFHGQAAVGLRSTCAIPSVCWSGIKHTAIGIWSCGNTVSGVMKIRFTIWQSDRLIWIWWNA</sequence>
<reference evidence="1" key="1">
    <citation type="submission" date="2014-11" db="EMBL/GenBank/DDBJ databases">
        <authorList>
            <person name="Amaro Gonzalez C."/>
        </authorList>
    </citation>
    <scope>NUCLEOTIDE SEQUENCE</scope>
</reference>
<protein>
    <submittedName>
        <fullName evidence="1">Uncharacterized protein</fullName>
    </submittedName>
</protein>
<dbReference type="AlphaFoldDB" id="A0A0E9SZX0"/>
<dbReference type="EMBL" id="GBXM01061790">
    <property type="protein sequence ID" value="JAH46787.1"/>
    <property type="molecule type" value="Transcribed_RNA"/>
</dbReference>